<evidence type="ECO:0000313" key="2">
    <source>
        <dbReference type="EMBL" id="OSC25104.1"/>
    </source>
</evidence>
<dbReference type="RefSeq" id="WP_085305722.1">
    <property type="nucleotide sequence ID" value="NZ_AP022594.1"/>
</dbReference>
<dbReference type="OrthoDB" id="4374214at2"/>
<dbReference type="EMBL" id="NCXO01000072">
    <property type="protein sequence ID" value="OSC25104.1"/>
    <property type="molecule type" value="Genomic_DNA"/>
</dbReference>
<accession>A0A7I7S9R3</accession>
<organism evidence="2 3">
    <name type="scientific">Mycolicibacillus koreensis</name>
    <dbReference type="NCBI Taxonomy" id="1069220"/>
    <lineage>
        <taxon>Bacteria</taxon>
        <taxon>Bacillati</taxon>
        <taxon>Actinomycetota</taxon>
        <taxon>Actinomycetes</taxon>
        <taxon>Mycobacteriales</taxon>
        <taxon>Mycobacteriaceae</taxon>
        <taxon>Mycolicibacillus</taxon>
    </lineage>
</organism>
<keyword evidence="3" id="KW-1185">Reference proteome</keyword>
<sequence>MIAPQRGGPPKEEAGPATGPATSTNINRGTQSSERLASRQVSWWFVHEFVEAAVAQANCGPIPTAGTPSWCELSDGDPRKLLAVAVAGEHHALRVEVAQAAAAEASSAVSAAADWPKVAREIQQRRGSGRIEREGVSR</sequence>
<protein>
    <submittedName>
        <fullName evidence="2">Uncharacterized protein</fullName>
    </submittedName>
</protein>
<proteinExistence type="predicted"/>
<dbReference type="AlphaFoldDB" id="A0A7I7S9R3"/>
<evidence type="ECO:0000256" key="1">
    <source>
        <dbReference type="SAM" id="MobiDB-lite"/>
    </source>
</evidence>
<dbReference type="Pfam" id="PF10888">
    <property type="entry name" value="DUF2742"/>
    <property type="match status" value="1"/>
</dbReference>
<name>A0A7I7S9R3_9MYCO</name>
<dbReference type="InterPro" id="IPR024384">
    <property type="entry name" value="DUF2742"/>
</dbReference>
<feature type="region of interest" description="Disordered" evidence="1">
    <location>
        <begin position="1"/>
        <end position="34"/>
    </location>
</feature>
<comment type="caution">
    <text evidence="2">The sequence shown here is derived from an EMBL/GenBank/DDBJ whole genome shotgun (WGS) entry which is preliminary data.</text>
</comment>
<gene>
    <name evidence="2" type="ORF">B8W67_19205</name>
</gene>
<reference evidence="2 3" key="1">
    <citation type="submission" date="2017-04" db="EMBL/GenBank/DDBJ databases">
        <title>The new phylogeny of genus Mycobacterium.</title>
        <authorList>
            <person name="Tortoli E."/>
            <person name="Trovato A."/>
            <person name="Cirillo D.M."/>
        </authorList>
    </citation>
    <scope>NUCLEOTIDE SEQUENCE [LARGE SCALE GENOMIC DNA]</scope>
    <source>
        <strain evidence="2 3">KCTC 19819</strain>
    </source>
</reference>
<evidence type="ECO:0000313" key="3">
    <source>
        <dbReference type="Proteomes" id="UP000193577"/>
    </source>
</evidence>
<dbReference type="Proteomes" id="UP000193577">
    <property type="component" value="Unassembled WGS sequence"/>
</dbReference>
<feature type="compositionally biased region" description="Polar residues" evidence="1">
    <location>
        <begin position="20"/>
        <end position="34"/>
    </location>
</feature>